<name>A0ABN9WZ63_9DINO</name>
<dbReference type="InterPro" id="IPR008979">
    <property type="entry name" value="Galactose-bd-like_sf"/>
</dbReference>
<dbReference type="SMART" id="SM00231">
    <property type="entry name" value="FA58C"/>
    <property type="match status" value="6"/>
</dbReference>
<dbReference type="PROSITE" id="PS50022">
    <property type="entry name" value="FA58C_3"/>
    <property type="match status" value="6"/>
</dbReference>
<proteinExistence type="predicted"/>
<evidence type="ECO:0000313" key="4">
    <source>
        <dbReference type="EMBL" id="CAK0892172.1"/>
    </source>
</evidence>
<feature type="domain" description="F5/8 type C" evidence="3">
    <location>
        <begin position="1019"/>
        <end position="1160"/>
    </location>
</feature>
<reference evidence="4" key="1">
    <citation type="submission" date="2023-10" db="EMBL/GenBank/DDBJ databases">
        <authorList>
            <person name="Chen Y."/>
            <person name="Shah S."/>
            <person name="Dougan E. K."/>
            <person name="Thang M."/>
            <person name="Chan C."/>
        </authorList>
    </citation>
    <scope>NUCLEOTIDE SEQUENCE [LARGE SCALE GENOMIC DNA]</scope>
</reference>
<feature type="domain" description="F5/8 type C" evidence="3">
    <location>
        <begin position="234"/>
        <end position="375"/>
    </location>
</feature>
<organism evidence="4 5">
    <name type="scientific">Prorocentrum cordatum</name>
    <dbReference type="NCBI Taxonomy" id="2364126"/>
    <lineage>
        <taxon>Eukaryota</taxon>
        <taxon>Sar</taxon>
        <taxon>Alveolata</taxon>
        <taxon>Dinophyceae</taxon>
        <taxon>Prorocentrales</taxon>
        <taxon>Prorocentraceae</taxon>
        <taxon>Prorocentrum</taxon>
    </lineage>
</organism>
<dbReference type="Proteomes" id="UP001189429">
    <property type="component" value="Unassembled WGS sequence"/>
</dbReference>
<dbReference type="PANTHER" id="PTHR24543">
    <property type="entry name" value="MULTICOPPER OXIDASE-RELATED"/>
    <property type="match status" value="1"/>
</dbReference>
<comment type="caution">
    <text evidence="4">The sequence shown here is derived from an EMBL/GenBank/DDBJ whole genome shotgun (WGS) entry which is preliminary data.</text>
</comment>
<evidence type="ECO:0000256" key="1">
    <source>
        <dbReference type="SAM" id="MobiDB-lite"/>
    </source>
</evidence>
<dbReference type="CDD" id="cd00057">
    <property type="entry name" value="FA58C"/>
    <property type="match status" value="6"/>
</dbReference>
<feature type="domain" description="F5/8 type C" evidence="3">
    <location>
        <begin position="857"/>
        <end position="1003"/>
    </location>
</feature>
<dbReference type="Gene3D" id="2.60.120.260">
    <property type="entry name" value="Galactose-binding domain-like"/>
    <property type="match status" value="6"/>
</dbReference>
<dbReference type="InterPro" id="IPR000421">
    <property type="entry name" value="FA58C"/>
</dbReference>
<feature type="domain" description="F5/8 type C" evidence="3">
    <location>
        <begin position="710"/>
        <end position="851"/>
    </location>
</feature>
<feature type="compositionally biased region" description="Low complexity" evidence="1">
    <location>
        <begin position="135"/>
        <end position="144"/>
    </location>
</feature>
<feature type="domain" description="F5/8 type C" evidence="3">
    <location>
        <begin position="401"/>
        <end position="542"/>
    </location>
</feature>
<accession>A0ABN9WZ63</accession>
<sequence length="1192" mass="128483">MAAPGLSWRWRASGLAFIFFLARLEEAACSTIGGQVRSTVSPGYASAHGASRWTVTAAGQLLEEGVADNRMPNASALATFAEELLVEPGTDAPAESRAVDQRQEGLQEDEAKDPADSRMPSASELWERAEEAAEEAGASGAAEGDIAVEQSGSEDPVDSRMPSSSELGERAEEAPVESGTSLAAESQAAHSAQDEVEDLADSRTPNASELWERPEIMVESDADAEAASASSGPCTASGSSTNNKPENTRTYSSVWGNQAAGTGHARSALDSVQAWSSRYNSVGQWMQMDLGASVTVSGVVTQGRANWNQWVTSYEVATSLDGKHWKDISGRFAGNSDRSTKVKAMLPSPQLARYIRIKPQAWHGHMSMRAAALTCSAPPTGKSVAVGAAAGADPSSSAVSCSASSGVWDNQPENTRTYSSVWGNQAAGTGHARSALDSVQAWSSRYNSVGQWMQMDLGAAMSVRGVVTQGRANWNQWVTKYQVATSLDGTHWQTIGGTYTGNRDRSSKVKGMFAASELARYVRIKPQKWHGHMSMRAGVLTCAAPVKAASVSCDASSSIWVNEPENKRAYSSVWGNNKVGTGHARSTLDSYQAWSSRYNSIGQWMQMDLGAAKSVRAIVTQGRFRSGQWVTSYQVSVSDDGKSWQDFGDTFTGNRDRDTKVQGILPSCVSARYVRIKPLDWYRHMSMRAGVLTCAGPVKAAARSASGASCDATSSIWVNEPENKRAYSSVWGNNKVGTGHAQSTLDSYQAWSSRYNSIGQWMQMDLGATKTVRGVVTQGRWRSSQWVTSYQVSVSEDGRSWHDIGATFTGNKDRDTKVKGMLPSPVAARYVRIKPLAWRSHMSMRAGVLTCAGTVKAAAVSCVASSGVWINQPEDKRTYSSVWGNQKPGTGHAQSTLDSYQAWSSRYNSIGQWMQMDLGAAKSVRAIVTQGRFRSGQWVTSYQVSVSEDGKSWHDIGATFTGNKDRDTKVQGILPSCVSARYVRIKPLAWRSHMSMRAGVLTCAGPVKAAARSASGASCDASSSIWVNEPENKRAYSSVWGNNKVGTGHAQSTLDSYQAWSSKYNSIGQWMQMDLGATKTVRGVVTQGRWRSSQWVTSYQVSVSEDGKSWQEFGATFTGNKDRDTKVQGILPSCVSARYVRIKPLAWRSHMSMRAGVLTCAGPVKAAARSASGASCDASSSIWVNEPENKRA</sequence>
<dbReference type="Pfam" id="PF00754">
    <property type="entry name" value="F5_F8_type_C"/>
    <property type="match status" value="6"/>
</dbReference>
<protein>
    <recommendedName>
        <fullName evidence="3">F5/8 type C domain-containing protein</fullName>
    </recommendedName>
</protein>
<feature type="chain" id="PRO_5045626874" description="F5/8 type C domain-containing protein" evidence="2">
    <location>
        <begin position="30"/>
        <end position="1192"/>
    </location>
</feature>
<gene>
    <name evidence="4" type="ORF">PCOR1329_LOCUS71903</name>
</gene>
<feature type="signal peptide" evidence="2">
    <location>
        <begin position="1"/>
        <end position="29"/>
    </location>
</feature>
<dbReference type="PANTHER" id="PTHR24543:SF334">
    <property type="entry name" value="F5_8 TYPE C DOMAIN-CONTAINING PROTEIN"/>
    <property type="match status" value="1"/>
</dbReference>
<feature type="compositionally biased region" description="Polar residues" evidence="1">
    <location>
        <begin position="178"/>
        <end position="190"/>
    </location>
</feature>
<evidence type="ECO:0000256" key="2">
    <source>
        <dbReference type="SAM" id="SignalP"/>
    </source>
</evidence>
<feature type="domain" description="F5/8 type C" evidence="3">
    <location>
        <begin position="548"/>
        <end position="694"/>
    </location>
</feature>
<dbReference type="EMBL" id="CAUYUJ010019574">
    <property type="protein sequence ID" value="CAK0892172.1"/>
    <property type="molecule type" value="Genomic_DNA"/>
</dbReference>
<feature type="region of interest" description="Disordered" evidence="1">
    <location>
        <begin position="91"/>
        <end position="251"/>
    </location>
</feature>
<keyword evidence="5" id="KW-1185">Reference proteome</keyword>
<evidence type="ECO:0000259" key="3">
    <source>
        <dbReference type="PROSITE" id="PS50022"/>
    </source>
</evidence>
<dbReference type="SUPFAM" id="SSF49785">
    <property type="entry name" value="Galactose-binding domain-like"/>
    <property type="match status" value="6"/>
</dbReference>
<keyword evidence="2" id="KW-0732">Signal</keyword>
<feature type="non-terminal residue" evidence="4">
    <location>
        <position position="1192"/>
    </location>
</feature>
<evidence type="ECO:0000313" key="5">
    <source>
        <dbReference type="Proteomes" id="UP001189429"/>
    </source>
</evidence>
<feature type="compositionally biased region" description="Polar residues" evidence="1">
    <location>
        <begin position="232"/>
        <end position="251"/>
    </location>
</feature>